<dbReference type="PROSITE" id="PS51186">
    <property type="entry name" value="GNAT"/>
    <property type="match status" value="1"/>
</dbReference>
<feature type="domain" description="N-acetyltransferase" evidence="1">
    <location>
        <begin position="13"/>
        <end position="180"/>
    </location>
</feature>
<name>A0A4Q7ZPW7_9ACTN</name>
<evidence type="ECO:0000313" key="2">
    <source>
        <dbReference type="EMBL" id="RZU53130.1"/>
    </source>
</evidence>
<gene>
    <name evidence="2" type="ORF">EV385_5016</name>
</gene>
<dbReference type="InterPro" id="IPR016181">
    <property type="entry name" value="Acyl_CoA_acyltransferase"/>
</dbReference>
<keyword evidence="2" id="KW-0808">Transferase</keyword>
<dbReference type="SUPFAM" id="SSF55729">
    <property type="entry name" value="Acyl-CoA N-acyltransferases (Nat)"/>
    <property type="match status" value="1"/>
</dbReference>
<dbReference type="Pfam" id="PF13302">
    <property type="entry name" value="Acetyltransf_3"/>
    <property type="match status" value="1"/>
</dbReference>
<proteinExistence type="predicted"/>
<comment type="caution">
    <text evidence="2">The sequence shown here is derived from an EMBL/GenBank/DDBJ whole genome shotgun (WGS) entry which is preliminary data.</text>
</comment>
<dbReference type="AlphaFoldDB" id="A0A4Q7ZPW7"/>
<dbReference type="PANTHER" id="PTHR43792:SF1">
    <property type="entry name" value="N-ACETYLTRANSFERASE DOMAIN-CONTAINING PROTEIN"/>
    <property type="match status" value="1"/>
</dbReference>
<reference evidence="2 3" key="1">
    <citation type="submission" date="2019-02" db="EMBL/GenBank/DDBJ databases">
        <title>Sequencing the genomes of 1000 actinobacteria strains.</title>
        <authorList>
            <person name="Klenk H.-P."/>
        </authorList>
    </citation>
    <scope>NUCLEOTIDE SEQUENCE [LARGE SCALE GENOMIC DNA]</scope>
    <source>
        <strain evidence="2 3">DSM 45162</strain>
    </source>
</reference>
<evidence type="ECO:0000313" key="3">
    <source>
        <dbReference type="Proteomes" id="UP000292564"/>
    </source>
</evidence>
<organism evidence="2 3">
    <name type="scientific">Krasilnikovia cinnamomea</name>
    <dbReference type="NCBI Taxonomy" id="349313"/>
    <lineage>
        <taxon>Bacteria</taxon>
        <taxon>Bacillati</taxon>
        <taxon>Actinomycetota</taxon>
        <taxon>Actinomycetes</taxon>
        <taxon>Micromonosporales</taxon>
        <taxon>Micromonosporaceae</taxon>
        <taxon>Krasilnikovia</taxon>
    </lineage>
</organism>
<dbReference type="PANTHER" id="PTHR43792">
    <property type="entry name" value="GNAT FAMILY, PUTATIVE (AFU_ORTHOLOGUE AFUA_3G00765)-RELATED-RELATED"/>
    <property type="match status" value="1"/>
</dbReference>
<protein>
    <submittedName>
        <fullName evidence="2">RimJ/RimL family protein N-acetyltransferase</fullName>
    </submittedName>
</protein>
<accession>A0A4Q7ZPW7</accession>
<keyword evidence="3" id="KW-1185">Reference proteome</keyword>
<dbReference type="RefSeq" id="WP_130511656.1">
    <property type="nucleotide sequence ID" value="NZ_SHKY01000001.1"/>
</dbReference>
<evidence type="ECO:0000259" key="1">
    <source>
        <dbReference type="PROSITE" id="PS51186"/>
    </source>
</evidence>
<dbReference type="EMBL" id="SHKY01000001">
    <property type="protein sequence ID" value="RZU53130.1"/>
    <property type="molecule type" value="Genomic_DNA"/>
</dbReference>
<dbReference type="OrthoDB" id="3533156at2"/>
<dbReference type="Gene3D" id="3.40.630.30">
    <property type="match status" value="1"/>
</dbReference>
<dbReference type="GO" id="GO:0016747">
    <property type="term" value="F:acyltransferase activity, transferring groups other than amino-acyl groups"/>
    <property type="evidence" value="ECO:0007669"/>
    <property type="project" value="InterPro"/>
</dbReference>
<dbReference type="InterPro" id="IPR051531">
    <property type="entry name" value="N-acetyltransferase"/>
</dbReference>
<dbReference type="InterPro" id="IPR000182">
    <property type="entry name" value="GNAT_dom"/>
</dbReference>
<dbReference type="Proteomes" id="UP000292564">
    <property type="component" value="Unassembled WGS sequence"/>
</dbReference>
<sequence length="182" mass="20268">MVREPDELSTARLRLRQWRDADLDPWAAMNADPRVREFFPEVLTRARSAESMARFRAGLQARGWGWWAVEVTATGLLAGMAGLDPVDEEMPFGGVEIGWRLAHEAWGHGYATEAAKAVLAYGFQRLALPEILAVTAAGNRRSQAVMERLGMTRDPGDDFDDPTVPAGPLRRSVLYRLANPHR</sequence>